<evidence type="ECO:0000256" key="6">
    <source>
        <dbReference type="ARBA" id="ARBA00029447"/>
    </source>
</evidence>
<dbReference type="PROSITE" id="PS50111">
    <property type="entry name" value="CHEMOTAXIS_TRANSDUC_2"/>
    <property type="match status" value="1"/>
</dbReference>
<accession>A0A1H6BKH7</accession>
<evidence type="ECO:0000256" key="2">
    <source>
        <dbReference type="ARBA" id="ARBA00022692"/>
    </source>
</evidence>
<dbReference type="SMART" id="SM00283">
    <property type="entry name" value="MA"/>
    <property type="match status" value="1"/>
</dbReference>
<dbReference type="InterPro" id="IPR004090">
    <property type="entry name" value="Chemotax_Me-accpt_rcpt"/>
</dbReference>
<dbReference type="CDD" id="cd06225">
    <property type="entry name" value="HAMP"/>
    <property type="match status" value="1"/>
</dbReference>
<comment type="similarity">
    <text evidence="6">Belongs to the methyl-accepting chemotaxis (MCP) protein family.</text>
</comment>
<evidence type="ECO:0000256" key="3">
    <source>
        <dbReference type="ARBA" id="ARBA00022989"/>
    </source>
</evidence>
<keyword evidence="2 9" id="KW-0812">Transmembrane</keyword>
<feature type="coiled-coil region" evidence="8">
    <location>
        <begin position="330"/>
        <end position="371"/>
    </location>
</feature>
<dbReference type="InterPro" id="IPR003660">
    <property type="entry name" value="HAMP_dom"/>
</dbReference>
<dbReference type="GO" id="GO:0006935">
    <property type="term" value="P:chemotaxis"/>
    <property type="evidence" value="ECO:0007669"/>
    <property type="project" value="InterPro"/>
</dbReference>
<name>A0A1H6BKH7_9GAMM</name>
<evidence type="ECO:0000259" key="11">
    <source>
        <dbReference type="PROSITE" id="PS50885"/>
    </source>
</evidence>
<dbReference type="PRINTS" id="PR00260">
    <property type="entry name" value="CHEMTRNSDUCR"/>
</dbReference>
<dbReference type="Gene3D" id="6.10.340.10">
    <property type="match status" value="1"/>
</dbReference>
<dbReference type="GO" id="GO:0004888">
    <property type="term" value="F:transmembrane signaling receptor activity"/>
    <property type="evidence" value="ECO:0007669"/>
    <property type="project" value="InterPro"/>
</dbReference>
<evidence type="ECO:0000313" key="13">
    <source>
        <dbReference type="Proteomes" id="UP000236745"/>
    </source>
</evidence>
<organism evidence="12 13">
    <name type="scientific">Marinobacterium lutimaris</name>
    <dbReference type="NCBI Taxonomy" id="568106"/>
    <lineage>
        <taxon>Bacteria</taxon>
        <taxon>Pseudomonadati</taxon>
        <taxon>Pseudomonadota</taxon>
        <taxon>Gammaproteobacteria</taxon>
        <taxon>Oceanospirillales</taxon>
        <taxon>Oceanospirillaceae</taxon>
        <taxon>Marinobacterium</taxon>
    </lineage>
</organism>
<dbReference type="InterPro" id="IPR004089">
    <property type="entry name" value="MCPsignal_dom"/>
</dbReference>
<evidence type="ECO:0000256" key="7">
    <source>
        <dbReference type="PROSITE-ProRule" id="PRU00284"/>
    </source>
</evidence>
<keyword evidence="4 9" id="KW-0472">Membrane</keyword>
<keyword evidence="13" id="KW-1185">Reference proteome</keyword>
<dbReference type="EMBL" id="FNVQ01000002">
    <property type="protein sequence ID" value="SEG60965.1"/>
    <property type="molecule type" value="Genomic_DNA"/>
</dbReference>
<evidence type="ECO:0000256" key="4">
    <source>
        <dbReference type="ARBA" id="ARBA00023136"/>
    </source>
</evidence>
<dbReference type="SMART" id="SM00304">
    <property type="entry name" value="HAMP"/>
    <property type="match status" value="1"/>
</dbReference>
<feature type="domain" description="Methyl-accepting transducer" evidence="10">
    <location>
        <begin position="266"/>
        <end position="502"/>
    </location>
</feature>
<evidence type="ECO:0000259" key="10">
    <source>
        <dbReference type="PROSITE" id="PS50111"/>
    </source>
</evidence>
<feature type="coiled-coil region" evidence="8">
    <location>
        <begin position="508"/>
        <end position="535"/>
    </location>
</feature>
<dbReference type="OrthoDB" id="9760371at2"/>
<feature type="transmembrane region" description="Helical" evidence="9">
    <location>
        <begin position="185"/>
        <end position="205"/>
    </location>
</feature>
<proteinExistence type="inferred from homology"/>
<dbReference type="SUPFAM" id="SSF58104">
    <property type="entry name" value="Methyl-accepting chemotaxis protein (MCP) signaling domain"/>
    <property type="match status" value="1"/>
</dbReference>
<keyword evidence="5 7" id="KW-0807">Transducer</keyword>
<dbReference type="Pfam" id="PF00672">
    <property type="entry name" value="HAMP"/>
    <property type="match status" value="1"/>
</dbReference>
<dbReference type="AlphaFoldDB" id="A0A1H6BKH7"/>
<dbReference type="RefSeq" id="WP_104003794.1">
    <property type="nucleotide sequence ID" value="NZ_FNVQ01000002.1"/>
</dbReference>
<dbReference type="FunFam" id="1.10.287.950:FF:000001">
    <property type="entry name" value="Methyl-accepting chemotaxis sensory transducer"/>
    <property type="match status" value="1"/>
</dbReference>
<dbReference type="PANTHER" id="PTHR32089:SF119">
    <property type="entry name" value="METHYL-ACCEPTING CHEMOTAXIS PROTEIN CTPL"/>
    <property type="match status" value="1"/>
</dbReference>
<dbReference type="GO" id="GO:0016020">
    <property type="term" value="C:membrane"/>
    <property type="evidence" value="ECO:0007669"/>
    <property type="project" value="UniProtKB-SubCell"/>
</dbReference>
<evidence type="ECO:0000256" key="8">
    <source>
        <dbReference type="SAM" id="Coils"/>
    </source>
</evidence>
<dbReference type="PANTHER" id="PTHR32089">
    <property type="entry name" value="METHYL-ACCEPTING CHEMOTAXIS PROTEIN MCPB"/>
    <property type="match status" value="1"/>
</dbReference>
<dbReference type="GO" id="GO:0007165">
    <property type="term" value="P:signal transduction"/>
    <property type="evidence" value="ECO:0007669"/>
    <property type="project" value="UniProtKB-KW"/>
</dbReference>
<evidence type="ECO:0000256" key="5">
    <source>
        <dbReference type="ARBA" id="ARBA00023224"/>
    </source>
</evidence>
<keyword evidence="3 9" id="KW-1133">Transmembrane helix</keyword>
<evidence type="ECO:0000256" key="1">
    <source>
        <dbReference type="ARBA" id="ARBA00004141"/>
    </source>
</evidence>
<dbReference type="Gene3D" id="1.10.287.950">
    <property type="entry name" value="Methyl-accepting chemotaxis protein"/>
    <property type="match status" value="1"/>
</dbReference>
<comment type="subcellular location">
    <subcellularLocation>
        <location evidence="1">Membrane</location>
        <topology evidence="1">Multi-pass membrane protein</topology>
    </subcellularLocation>
</comment>
<protein>
    <submittedName>
        <fullName evidence="12">Methyl-accepting chemotaxis protein</fullName>
    </submittedName>
</protein>
<gene>
    <name evidence="12" type="ORF">SAMN05444390_102700</name>
</gene>
<evidence type="ECO:0000313" key="12">
    <source>
        <dbReference type="EMBL" id="SEG60965.1"/>
    </source>
</evidence>
<dbReference type="PROSITE" id="PS50885">
    <property type="entry name" value="HAMP"/>
    <property type="match status" value="1"/>
</dbReference>
<dbReference type="Proteomes" id="UP000236745">
    <property type="component" value="Unassembled WGS sequence"/>
</dbReference>
<reference evidence="12 13" key="1">
    <citation type="submission" date="2016-10" db="EMBL/GenBank/DDBJ databases">
        <authorList>
            <person name="de Groot N.N."/>
        </authorList>
    </citation>
    <scope>NUCLEOTIDE SEQUENCE [LARGE SCALE GENOMIC DNA]</scope>
    <source>
        <strain evidence="12 13">DSM 22012</strain>
    </source>
</reference>
<sequence>MNIRSIRVKSSIPSVLLTVAILISLVLSSRLLDLQQQGYEHQTGTFMPAISTVLNADRDLYQAREAELQQIYGQGDMAKLEADRQENANQVKDRFQIYRETMAGYPQLVNSFSDFDRAFSEWLAASNRVVASADASASELASAEKQAGEAFSRLRSILDKAGEAAQATAVEEQADIQERVESAQLLRGIVIAIAVLIALIVSYLVPKRLARQTADLTASVRDIAEGDGDLTARVDARSHDELGDLGREFNHFLDKLQALVGSIMSQSNEFGRLIETLSESSDRTREITGSLGNASNSIVSAVHEMSLANKEMATVANGTAQEAETSTELVEKGETVLEQTNNQIAELASEMEQARSRSDELEKESNEIASVVDVIGDIAEQTNLLALNAAIEAARAGEQGRGFAVVADEVRVLATRTQESTGRIQGMIERLQKSVAESVKVIDAGKASADDSMISLGELNQMFGSLRESFTRVSDLSVQTAQATEEQSAVSDEIGQNLSSLNDQTASAAEVAEANEALAADINRLSQQLSELVGRFKV</sequence>
<feature type="domain" description="HAMP" evidence="11">
    <location>
        <begin position="207"/>
        <end position="261"/>
    </location>
</feature>
<evidence type="ECO:0000256" key="9">
    <source>
        <dbReference type="SAM" id="Phobius"/>
    </source>
</evidence>
<keyword evidence="8" id="KW-0175">Coiled coil</keyword>
<dbReference type="Pfam" id="PF00015">
    <property type="entry name" value="MCPsignal"/>
    <property type="match status" value="1"/>
</dbReference>